<dbReference type="PANTHER" id="PTHR46825">
    <property type="entry name" value="D-ALANYL-D-ALANINE-CARBOXYPEPTIDASE/ENDOPEPTIDASE AMPH"/>
    <property type="match status" value="1"/>
</dbReference>
<proteinExistence type="predicted"/>
<dbReference type="InterPro" id="IPR001466">
    <property type="entry name" value="Beta-lactam-related"/>
</dbReference>
<dbReference type="PANTHER" id="PTHR46825:SF9">
    <property type="entry name" value="BETA-LACTAMASE-RELATED DOMAIN-CONTAINING PROTEIN"/>
    <property type="match status" value="1"/>
</dbReference>
<feature type="transmembrane region" description="Helical" evidence="1">
    <location>
        <begin position="580"/>
        <end position="600"/>
    </location>
</feature>
<feature type="transmembrane region" description="Helical" evidence="1">
    <location>
        <begin position="471"/>
        <end position="502"/>
    </location>
</feature>
<evidence type="ECO:0000313" key="4">
    <source>
        <dbReference type="EMBL" id="SMG09195.1"/>
    </source>
</evidence>
<dbReference type="SUPFAM" id="SSF56601">
    <property type="entry name" value="beta-lactamase/transpeptidase-like"/>
    <property type="match status" value="1"/>
</dbReference>
<keyword evidence="1" id="KW-0812">Transmembrane</keyword>
<dbReference type="EMBL" id="FXAW01000001">
    <property type="protein sequence ID" value="SMG09195.1"/>
    <property type="molecule type" value="Genomic_DNA"/>
</dbReference>
<feature type="transmembrane region" description="Helical" evidence="1">
    <location>
        <begin position="514"/>
        <end position="533"/>
    </location>
</feature>
<dbReference type="OrthoDB" id="9793489at2"/>
<sequence>MKKFRTCSLLLFLLNSAILSHAQSIDWHKLESEASNLITQNHGVGTSVIVVNKDSVLFYKGLGNASLESKYPVTDSTLFVLGSITKTFTALGILKLVEEGKLELEDEVRKLAPELPFVNEWEDEYPLKVYHLLEHTSGFDELHFKDRSIPVRNDEFPLLHGLEIVKNSLKTRWKPGTQYAYSNVGYLAAGYLIEKVSGRGYNDFISQEVLKPLRMTNSSIRLKDVNQQLLAKSYSYSNKELPFKHIFTRPTGSLISSSRDMGSFLMMLLNKGEPFLDQSEFKEFEKHHSIEAFAKTENGYRLGVYPRFREGRKWLVHGGSINKYNSEFEYCHELGLGIFVVSNGPNATKTVDGVINAFHNLVPKTAQKPMKSKQINIEANLTALEGYYILTSPRNQLLYPFTELFTEGIFVDYDSGNILMSSQKGWESRMSQTGLNSFSPNGIDNEYQYIFNASNDQLYTSLGFSYKKVPYFFILFLGFILIISFVIICSSQISLLVHLIIIIKKKQIDFSPQLIFEIGSSLFLLGVIFYLIMGTIEKIHEPQMLTILLALCTILFPIFTVLGIALSFKRRFQNSIDKIWTISLASSMTIMSYYLIYWGFFGFSVWLH</sequence>
<dbReference type="InterPro" id="IPR012338">
    <property type="entry name" value="Beta-lactam/transpept-like"/>
</dbReference>
<evidence type="ECO:0000313" key="5">
    <source>
        <dbReference type="Proteomes" id="UP000193804"/>
    </source>
</evidence>
<name>A0A1X7I5R2_9BACT</name>
<feature type="transmembrane region" description="Helical" evidence="1">
    <location>
        <begin position="545"/>
        <end position="568"/>
    </location>
</feature>
<dbReference type="Proteomes" id="UP000193804">
    <property type="component" value="Unassembled WGS sequence"/>
</dbReference>
<dbReference type="RefSeq" id="WP_085515212.1">
    <property type="nucleotide sequence ID" value="NZ_FXAW01000001.1"/>
</dbReference>
<gene>
    <name evidence="4" type="ORF">SAMN05661096_00190</name>
</gene>
<keyword evidence="1" id="KW-1133">Transmembrane helix</keyword>
<keyword evidence="5" id="KW-1185">Reference proteome</keyword>
<feature type="chain" id="PRO_5012033060" evidence="2">
    <location>
        <begin position="23"/>
        <end position="608"/>
    </location>
</feature>
<keyword evidence="1" id="KW-0472">Membrane</keyword>
<evidence type="ECO:0000256" key="2">
    <source>
        <dbReference type="SAM" id="SignalP"/>
    </source>
</evidence>
<dbReference type="AlphaFoldDB" id="A0A1X7I5R2"/>
<protein>
    <submittedName>
        <fullName evidence="4">CubicO group peptidase, beta-lactamase class C family</fullName>
    </submittedName>
</protein>
<dbReference type="Gene3D" id="3.40.710.10">
    <property type="entry name" value="DD-peptidase/beta-lactamase superfamily"/>
    <property type="match status" value="1"/>
</dbReference>
<evidence type="ECO:0000256" key="1">
    <source>
        <dbReference type="SAM" id="Phobius"/>
    </source>
</evidence>
<accession>A0A1X7I5R2</accession>
<dbReference type="Pfam" id="PF00144">
    <property type="entry name" value="Beta-lactamase"/>
    <property type="match status" value="1"/>
</dbReference>
<organism evidence="4 5">
    <name type="scientific">Marivirga sericea</name>
    <dbReference type="NCBI Taxonomy" id="1028"/>
    <lineage>
        <taxon>Bacteria</taxon>
        <taxon>Pseudomonadati</taxon>
        <taxon>Bacteroidota</taxon>
        <taxon>Cytophagia</taxon>
        <taxon>Cytophagales</taxon>
        <taxon>Marivirgaceae</taxon>
        <taxon>Marivirga</taxon>
    </lineage>
</organism>
<dbReference type="STRING" id="1028.SAMN05661096_00190"/>
<reference evidence="5" key="1">
    <citation type="submission" date="2017-04" db="EMBL/GenBank/DDBJ databases">
        <authorList>
            <person name="Varghese N."/>
            <person name="Submissions S."/>
        </authorList>
    </citation>
    <scope>NUCLEOTIDE SEQUENCE [LARGE SCALE GENOMIC DNA]</scope>
    <source>
        <strain evidence="5">DSM 4125</strain>
    </source>
</reference>
<feature type="signal peptide" evidence="2">
    <location>
        <begin position="1"/>
        <end position="22"/>
    </location>
</feature>
<feature type="domain" description="Beta-lactamase-related" evidence="3">
    <location>
        <begin position="37"/>
        <end position="347"/>
    </location>
</feature>
<evidence type="ECO:0000259" key="3">
    <source>
        <dbReference type="Pfam" id="PF00144"/>
    </source>
</evidence>
<keyword evidence="2" id="KW-0732">Signal</keyword>
<dbReference type="InterPro" id="IPR050491">
    <property type="entry name" value="AmpC-like"/>
</dbReference>